<dbReference type="AlphaFoldDB" id="A0A5C6MRI3"/>
<sequence>MRDPHQLLLQLRKKNCYQRPVEDTEAQLSALVLMKRSDEDAAERGEGGGQVEDRIGRRGEERRGEERRGEERRGEERRGEETMTQWGDRGLSVTGTTELVTISFFKEVGFESDLKSSDGVSLPYLDRELVP</sequence>
<accession>A0A5C6MRI3</accession>
<proteinExistence type="predicted"/>
<organism evidence="2 3">
    <name type="scientific">Takifugu flavidus</name>
    <name type="common">sansaifugu</name>
    <dbReference type="NCBI Taxonomy" id="433684"/>
    <lineage>
        <taxon>Eukaryota</taxon>
        <taxon>Metazoa</taxon>
        <taxon>Chordata</taxon>
        <taxon>Craniata</taxon>
        <taxon>Vertebrata</taxon>
        <taxon>Euteleostomi</taxon>
        <taxon>Actinopterygii</taxon>
        <taxon>Neopterygii</taxon>
        <taxon>Teleostei</taxon>
        <taxon>Neoteleostei</taxon>
        <taxon>Acanthomorphata</taxon>
        <taxon>Eupercaria</taxon>
        <taxon>Tetraodontiformes</taxon>
        <taxon>Tetradontoidea</taxon>
        <taxon>Tetraodontidae</taxon>
        <taxon>Takifugu</taxon>
    </lineage>
</organism>
<evidence type="ECO:0000256" key="1">
    <source>
        <dbReference type="SAM" id="MobiDB-lite"/>
    </source>
</evidence>
<comment type="caution">
    <text evidence="2">The sequence shown here is derived from an EMBL/GenBank/DDBJ whole genome shotgun (WGS) entry which is preliminary data.</text>
</comment>
<dbReference type="EMBL" id="RHFK02000021">
    <property type="protein sequence ID" value="TWW56060.1"/>
    <property type="molecule type" value="Genomic_DNA"/>
</dbReference>
<feature type="region of interest" description="Disordered" evidence="1">
    <location>
        <begin position="38"/>
        <end position="90"/>
    </location>
</feature>
<dbReference type="Proteomes" id="UP000324091">
    <property type="component" value="Chromosome 8"/>
</dbReference>
<protein>
    <submittedName>
        <fullName evidence="2">Uncharacterized protein</fullName>
    </submittedName>
</protein>
<evidence type="ECO:0000313" key="2">
    <source>
        <dbReference type="EMBL" id="TWW56060.1"/>
    </source>
</evidence>
<name>A0A5C6MRI3_9TELE</name>
<reference evidence="2 3" key="1">
    <citation type="submission" date="2019-04" db="EMBL/GenBank/DDBJ databases">
        <title>Chromosome genome assembly for Takifugu flavidus.</title>
        <authorList>
            <person name="Xiao S."/>
        </authorList>
    </citation>
    <scope>NUCLEOTIDE SEQUENCE [LARGE SCALE GENOMIC DNA]</scope>
    <source>
        <strain evidence="2">HTHZ2018</strain>
        <tissue evidence="2">Muscle</tissue>
    </source>
</reference>
<gene>
    <name evidence="2" type="ORF">D4764_08G0000470</name>
</gene>
<feature type="compositionally biased region" description="Basic and acidic residues" evidence="1">
    <location>
        <begin position="38"/>
        <end position="81"/>
    </location>
</feature>
<keyword evidence="3" id="KW-1185">Reference proteome</keyword>
<evidence type="ECO:0000313" key="3">
    <source>
        <dbReference type="Proteomes" id="UP000324091"/>
    </source>
</evidence>